<feature type="domain" description="Thioesterase" evidence="2">
    <location>
        <begin position="5"/>
        <end position="236"/>
    </location>
</feature>
<dbReference type="InterPro" id="IPR012223">
    <property type="entry name" value="TEII"/>
</dbReference>
<dbReference type="Proteomes" id="UP000548476">
    <property type="component" value="Unassembled WGS sequence"/>
</dbReference>
<protein>
    <submittedName>
        <fullName evidence="3">Surfactin synthase thioesterase subunit</fullName>
    </submittedName>
</protein>
<dbReference type="GO" id="GO:0008610">
    <property type="term" value="P:lipid biosynthetic process"/>
    <property type="evidence" value="ECO:0007669"/>
    <property type="project" value="TreeGrafter"/>
</dbReference>
<organism evidence="3 4">
    <name type="scientific">Phytomonospora endophytica</name>
    <dbReference type="NCBI Taxonomy" id="714109"/>
    <lineage>
        <taxon>Bacteria</taxon>
        <taxon>Bacillati</taxon>
        <taxon>Actinomycetota</taxon>
        <taxon>Actinomycetes</taxon>
        <taxon>Micromonosporales</taxon>
        <taxon>Micromonosporaceae</taxon>
        <taxon>Phytomonospora</taxon>
    </lineage>
</organism>
<accession>A0A841G0T1</accession>
<dbReference type="RefSeq" id="WP_184792626.1">
    <property type="nucleotide sequence ID" value="NZ_BONT01000089.1"/>
</dbReference>
<evidence type="ECO:0000256" key="1">
    <source>
        <dbReference type="ARBA" id="ARBA00007169"/>
    </source>
</evidence>
<reference evidence="3 4" key="1">
    <citation type="submission" date="2020-08" db="EMBL/GenBank/DDBJ databases">
        <title>Genomic Encyclopedia of Type Strains, Phase IV (KMG-IV): sequencing the most valuable type-strain genomes for metagenomic binning, comparative biology and taxonomic classification.</title>
        <authorList>
            <person name="Goeker M."/>
        </authorList>
    </citation>
    <scope>NUCLEOTIDE SEQUENCE [LARGE SCALE GENOMIC DNA]</scope>
    <source>
        <strain evidence="3 4">YIM 65646</strain>
    </source>
</reference>
<dbReference type="PANTHER" id="PTHR11487:SF0">
    <property type="entry name" value="S-ACYL FATTY ACID SYNTHASE THIOESTERASE, MEDIUM CHAIN"/>
    <property type="match status" value="1"/>
</dbReference>
<dbReference type="Pfam" id="PF00975">
    <property type="entry name" value="Thioesterase"/>
    <property type="match status" value="1"/>
</dbReference>
<name>A0A841G0T1_9ACTN</name>
<keyword evidence="4" id="KW-1185">Reference proteome</keyword>
<sequence length="249" mass="27215">MTATQLFCVPHAGGSATAFYKWRRLLPAGIDVQPIELPGRGPRLGEPLTTDAVAAGADVAEHILGLRRPGVPYAIWGHSMGTLITYEAYYALRERTDDLPGHLVFSGRQAPHADRETTELHKIADDDAFIAALEVYGGGTREALADPGLRELFLPVLRADFALSETYAWTPRAADVHCPMTIVNGRRDATVDHTRLSAWDELTTAGVDYRTADGDHFFLYTDQPLVNSVAADVHARLATAATERTVRDH</sequence>
<comment type="similarity">
    <text evidence="1">Belongs to the thioesterase family.</text>
</comment>
<proteinExistence type="inferred from homology"/>
<dbReference type="EMBL" id="JACHGT010000023">
    <property type="protein sequence ID" value="MBB6039538.1"/>
    <property type="molecule type" value="Genomic_DNA"/>
</dbReference>
<evidence type="ECO:0000313" key="3">
    <source>
        <dbReference type="EMBL" id="MBB6039538.1"/>
    </source>
</evidence>
<dbReference type="AlphaFoldDB" id="A0A841G0T1"/>
<dbReference type="InterPro" id="IPR029058">
    <property type="entry name" value="AB_hydrolase_fold"/>
</dbReference>
<evidence type="ECO:0000313" key="4">
    <source>
        <dbReference type="Proteomes" id="UP000548476"/>
    </source>
</evidence>
<dbReference type="PANTHER" id="PTHR11487">
    <property type="entry name" value="THIOESTERASE"/>
    <property type="match status" value="1"/>
</dbReference>
<comment type="caution">
    <text evidence="3">The sequence shown here is derived from an EMBL/GenBank/DDBJ whole genome shotgun (WGS) entry which is preliminary data.</text>
</comment>
<dbReference type="Gene3D" id="3.40.50.1820">
    <property type="entry name" value="alpha/beta hydrolase"/>
    <property type="match status" value="1"/>
</dbReference>
<dbReference type="SUPFAM" id="SSF53474">
    <property type="entry name" value="alpha/beta-Hydrolases"/>
    <property type="match status" value="1"/>
</dbReference>
<evidence type="ECO:0000259" key="2">
    <source>
        <dbReference type="Pfam" id="PF00975"/>
    </source>
</evidence>
<dbReference type="InterPro" id="IPR001031">
    <property type="entry name" value="Thioesterase"/>
</dbReference>
<gene>
    <name evidence="3" type="ORF">HNR73_007435</name>
</gene>